<keyword evidence="7" id="KW-1185">Reference proteome</keyword>
<evidence type="ECO:0000256" key="1">
    <source>
        <dbReference type="ARBA" id="ARBA00023015"/>
    </source>
</evidence>
<evidence type="ECO:0000313" key="7">
    <source>
        <dbReference type="Proteomes" id="UP001237595"/>
    </source>
</evidence>
<dbReference type="SUPFAM" id="SSF46785">
    <property type="entry name" value="Winged helix' DNA-binding domain"/>
    <property type="match status" value="1"/>
</dbReference>
<gene>
    <name evidence="6" type="ORF">QFW96_18195</name>
</gene>
<keyword evidence="1" id="KW-0805">Transcription regulation</keyword>
<dbReference type="InterPro" id="IPR050707">
    <property type="entry name" value="HTH_MetabolicPath_Reg"/>
</dbReference>
<dbReference type="InterPro" id="IPR036390">
    <property type="entry name" value="WH_DNA-bd_sf"/>
</dbReference>
<evidence type="ECO:0000313" key="6">
    <source>
        <dbReference type="EMBL" id="MDI2030570.1"/>
    </source>
</evidence>
<dbReference type="Gene3D" id="1.10.10.10">
    <property type="entry name" value="Winged helix-like DNA-binding domain superfamily/Winged helix DNA-binding domain"/>
    <property type="match status" value="1"/>
</dbReference>
<comment type="caution">
    <text evidence="6">The sequence shown here is derived from an EMBL/GenBank/DDBJ whole genome shotgun (WGS) entry which is preliminary data.</text>
</comment>
<dbReference type="PANTHER" id="PTHR30136">
    <property type="entry name" value="HELIX-TURN-HELIX TRANSCRIPTIONAL REGULATOR, ICLR FAMILY"/>
    <property type="match status" value="1"/>
</dbReference>
<dbReference type="EMBL" id="JASAOF010000011">
    <property type="protein sequence ID" value="MDI2030570.1"/>
    <property type="molecule type" value="Genomic_DNA"/>
</dbReference>
<name>A0ABT6PRW8_9PSEU</name>
<dbReference type="InterPro" id="IPR029016">
    <property type="entry name" value="GAF-like_dom_sf"/>
</dbReference>
<feature type="domain" description="IclR-ED" evidence="5">
    <location>
        <begin position="110"/>
        <end position="293"/>
    </location>
</feature>
<evidence type="ECO:0000256" key="3">
    <source>
        <dbReference type="ARBA" id="ARBA00023163"/>
    </source>
</evidence>
<dbReference type="InterPro" id="IPR012794">
    <property type="entry name" value="PcaR_PcaU"/>
</dbReference>
<keyword evidence="2" id="KW-0238">DNA-binding</keyword>
<dbReference type="Pfam" id="PF01614">
    <property type="entry name" value="IclR_C"/>
    <property type="match status" value="1"/>
</dbReference>
<feature type="domain" description="HTH iclR-type" evidence="4">
    <location>
        <begin position="49"/>
        <end position="109"/>
    </location>
</feature>
<proteinExistence type="predicted"/>
<dbReference type="Gene3D" id="3.30.450.40">
    <property type="match status" value="1"/>
</dbReference>
<dbReference type="Proteomes" id="UP001237595">
    <property type="component" value="Unassembled WGS sequence"/>
</dbReference>
<keyword evidence="3" id="KW-0804">Transcription</keyword>
<evidence type="ECO:0000259" key="5">
    <source>
        <dbReference type="PROSITE" id="PS51078"/>
    </source>
</evidence>
<dbReference type="SMART" id="SM00346">
    <property type="entry name" value="HTH_ICLR"/>
    <property type="match status" value="1"/>
</dbReference>
<dbReference type="Pfam" id="PF09339">
    <property type="entry name" value="HTH_IclR"/>
    <property type="match status" value="1"/>
</dbReference>
<accession>A0ABT6PRW8</accession>
<dbReference type="InterPro" id="IPR014757">
    <property type="entry name" value="Tscrpt_reg_IclR_C"/>
</dbReference>
<dbReference type="RefSeq" id="WP_281456884.1">
    <property type="nucleotide sequence ID" value="NZ_JASAOF010000011.1"/>
</dbReference>
<dbReference type="InterPro" id="IPR036388">
    <property type="entry name" value="WH-like_DNA-bd_sf"/>
</dbReference>
<dbReference type="NCBIfam" id="TIGR02431">
    <property type="entry name" value="pcaR_pcaU"/>
    <property type="match status" value="1"/>
</dbReference>
<dbReference type="PROSITE" id="PS51078">
    <property type="entry name" value="ICLR_ED"/>
    <property type="match status" value="1"/>
</dbReference>
<dbReference type="SUPFAM" id="SSF55781">
    <property type="entry name" value="GAF domain-like"/>
    <property type="match status" value="1"/>
</dbReference>
<evidence type="ECO:0000256" key="2">
    <source>
        <dbReference type="ARBA" id="ARBA00023125"/>
    </source>
</evidence>
<dbReference type="PROSITE" id="PS51077">
    <property type="entry name" value="HTH_ICLR"/>
    <property type="match status" value="1"/>
</dbReference>
<dbReference type="InterPro" id="IPR005471">
    <property type="entry name" value="Tscrpt_reg_IclR_N"/>
</dbReference>
<sequence>MTAQPPLRGAEDRSSLLWDGVNLARSEVEKQADEQRRDAGVSREDPDFIDSVDKALQVMMAFSAEHPELTISQAAELTGLTRATVRRVLLTFSRIGFAEQRDRRFRLTSKVMRLGYGYLSSSPWWEHAEPHMRSLSNATQESSSLATLDGTEIVYLARVPSPRSVSITLNIGSRLPAYPTSLGRVLLAALPDDELDAYFEQAELVPLTTRTITDPSELRVALMAVREDGYALIDGEREEGVRSVAAPVRDRSGVIAALNISVNAARMSTDELRQRCAPLVREHADSISAEISHR</sequence>
<dbReference type="PANTHER" id="PTHR30136:SF34">
    <property type="entry name" value="TRANSCRIPTIONAL REGULATOR"/>
    <property type="match status" value="1"/>
</dbReference>
<reference evidence="6 7" key="1">
    <citation type="submission" date="2023-04" db="EMBL/GenBank/DDBJ databases">
        <title>Draft genome sequence of Saccharopolyspora sp. TS4A08 isolated from sweet potato rhizospheric soil.</title>
        <authorList>
            <person name="Suksaard P."/>
            <person name="Duangmal K."/>
        </authorList>
    </citation>
    <scope>NUCLEOTIDE SEQUENCE [LARGE SCALE GENOMIC DNA]</scope>
    <source>
        <strain evidence="6 7">TS4A08</strain>
    </source>
</reference>
<protein>
    <submittedName>
        <fullName evidence="6">IclR family transcriptional regulator C-terminal domain-containing protein</fullName>
    </submittedName>
</protein>
<organism evidence="6 7">
    <name type="scientific">Saccharopolyspora ipomoeae</name>
    <dbReference type="NCBI Taxonomy" id="3042027"/>
    <lineage>
        <taxon>Bacteria</taxon>
        <taxon>Bacillati</taxon>
        <taxon>Actinomycetota</taxon>
        <taxon>Actinomycetes</taxon>
        <taxon>Pseudonocardiales</taxon>
        <taxon>Pseudonocardiaceae</taxon>
        <taxon>Saccharopolyspora</taxon>
    </lineage>
</organism>
<evidence type="ECO:0000259" key="4">
    <source>
        <dbReference type="PROSITE" id="PS51077"/>
    </source>
</evidence>